<feature type="transmembrane region" description="Helical" evidence="1">
    <location>
        <begin position="98"/>
        <end position="118"/>
    </location>
</feature>
<feature type="transmembrane region" description="Helical" evidence="1">
    <location>
        <begin position="124"/>
        <end position="144"/>
    </location>
</feature>
<dbReference type="Proteomes" id="UP000005286">
    <property type="component" value="Unassembled WGS sequence"/>
</dbReference>
<feature type="transmembrane region" description="Helical" evidence="1">
    <location>
        <begin position="17"/>
        <end position="35"/>
    </location>
</feature>
<dbReference type="EMBL" id="AEXM01000017">
    <property type="protein sequence ID" value="EGC82117.1"/>
    <property type="molecule type" value="Genomic_DNA"/>
</dbReference>
<keyword evidence="1" id="KW-1133">Transmembrane helix</keyword>
<evidence type="ECO:0000256" key="1">
    <source>
        <dbReference type="SAM" id="Phobius"/>
    </source>
</evidence>
<keyword evidence="1" id="KW-0812">Transmembrane</keyword>
<gene>
    <name evidence="2" type="ORF">HMPREF9290_1115</name>
</gene>
<evidence type="ECO:0000313" key="2">
    <source>
        <dbReference type="EMBL" id="EGC82117.1"/>
    </source>
</evidence>
<dbReference type="eggNOG" id="ENOG5032YX6">
    <property type="taxonomic scope" value="Bacteria"/>
</dbReference>
<protein>
    <submittedName>
        <fullName evidence="2">Uncharacterized protein</fullName>
    </submittedName>
</protein>
<keyword evidence="3" id="KW-1185">Reference proteome</keyword>
<sequence length="148" mass="17194">MNLENYQLVLRKRLRQYKAYIGFALIFWAIGNIILKDYSSISDSTLGFINGLTLGIEIVSVFWVFRIRKALRDDNLLKELYIKEFDERENLVKLKSGSILISKIAITTFLVSIIASFFNIVVFYTLVITGIFLILVSSLLKVYWRKII</sequence>
<accession>F0GVQ7</accession>
<proteinExistence type="predicted"/>
<reference evidence="2 3" key="1">
    <citation type="submission" date="2011-01" db="EMBL/GenBank/DDBJ databases">
        <authorList>
            <person name="Durkin A.S."/>
            <person name="Madupu R."/>
            <person name="Torralba M."/>
            <person name="Gillis M."/>
            <person name="Methe B."/>
            <person name="Sutton G."/>
            <person name="Nelson K.E."/>
        </authorList>
    </citation>
    <scope>NUCLEOTIDE SEQUENCE [LARGE SCALE GENOMIC DNA]</scope>
    <source>
        <strain evidence="2 3">ACS-065-V-Col13</strain>
    </source>
</reference>
<organism evidence="2 3">
    <name type="scientific">Anaerococcus prevotii ACS-065-V-Col13</name>
    <dbReference type="NCBI Taxonomy" id="879305"/>
    <lineage>
        <taxon>Bacteria</taxon>
        <taxon>Bacillati</taxon>
        <taxon>Bacillota</taxon>
        <taxon>Tissierellia</taxon>
        <taxon>Tissierellales</taxon>
        <taxon>Peptoniphilaceae</taxon>
        <taxon>Anaerococcus</taxon>
    </lineage>
</organism>
<dbReference type="AlphaFoldDB" id="F0GVQ7"/>
<dbReference type="STRING" id="879305.HMPREF9290_1115"/>
<name>F0GVQ7_9FIRM</name>
<feature type="transmembrane region" description="Helical" evidence="1">
    <location>
        <begin position="47"/>
        <end position="65"/>
    </location>
</feature>
<keyword evidence="1" id="KW-0472">Membrane</keyword>
<comment type="caution">
    <text evidence="2">The sequence shown here is derived from an EMBL/GenBank/DDBJ whole genome shotgun (WGS) entry which is preliminary data.</text>
</comment>
<evidence type="ECO:0000313" key="3">
    <source>
        <dbReference type="Proteomes" id="UP000005286"/>
    </source>
</evidence>